<evidence type="ECO:0000256" key="2">
    <source>
        <dbReference type="ARBA" id="ARBA00023136"/>
    </source>
</evidence>
<dbReference type="Proteomes" id="UP000432350">
    <property type="component" value="Unassembled WGS sequence"/>
</dbReference>
<accession>A0A2X2J1N0</accession>
<keyword evidence="2" id="KW-0472">Membrane</keyword>
<dbReference type="GeneID" id="97183070"/>
<protein>
    <submittedName>
        <fullName evidence="5">Tol-pal system protein YbgF</fullName>
    </submittedName>
</protein>
<dbReference type="EMBL" id="UAUU01000009">
    <property type="protein sequence ID" value="SPZ87918.1"/>
    <property type="molecule type" value="Genomic_DNA"/>
</dbReference>
<dbReference type="PROSITE" id="PS51257">
    <property type="entry name" value="PROKAR_LIPOPROTEIN"/>
    <property type="match status" value="1"/>
</dbReference>
<dbReference type="Proteomes" id="UP000251241">
    <property type="component" value="Unassembled WGS sequence"/>
</dbReference>
<dbReference type="InterPro" id="IPR017689">
    <property type="entry name" value="BamD"/>
</dbReference>
<organism evidence="5 7">
    <name type="scientific">Sphingobacterium multivorum</name>
    <dbReference type="NCBI Taxonomy" id="28454"/>
    <lineage>
        <taxon>Bacteria</taxon>
        <taxon>Pseudomonadati</taxon>
        <taxon>Bacteroidota</taxon>
        <taxon>Sphingobacteriia</taxon>
        <taxon>Sphingobacteriales</taxon>
        <taxon>Sphingobacteriaceae</taxon>
        <taxon>Sphingobacterium</taxon>
    </lineage>
</organism>
<dbReference type="SUPFAM" id="SSF48452">
    <property type="entry name" value="TPR-like"/>
    <property type="match status" value="1"/>
</dbReference>
<accession>A0A654AZW9</accession>
<evidence type="ECO:0000313" key="5">
    <source>
        <dbReference type="EMBL" id="SPZ87918.1"/>
    </source>
</evidence>
<evidence type="ECO:0000313" key="6">
    <source>
        <dbReference type="EMBL" id="VXC72435.1"/>
    </source>
</evidence>
<evidence type="ECO:0000313" key="8">
    <source>
        <dbReference type="Proteomes" id="UP000432350"/>
    </source>
</evidence>
<evidence type="ECO:0000313" key="7">
    <source>
        <dbReference type="Proteomes" id="UP000251241"/>
    </source>
</evidence>
<dbReference type="InterPro" id="IPR011990">
    <property type="entry name" value="TPR-like_helical_dom_sf"/>
</dbReference>
<dbReference type="Pfam" id="PF13525">
    <property type="entry name" value="YfiO"/>
    <property type="match status" value="1"/>
</dbReference>
<sequence>MFLNRRIAAICAGMMFLLVFTGCKSKFEKLRASNNIAQKYEEAVKLYEKKKYTKALVLFDDLRTKFRGQAEAENIYYYLAFANYRLKDYTSAAFHFKDFADVYPNSARAEECRFMHAYCYYLDSPRSTLDQANTRKAIDALQLFVNLYPESERSKEAADLIQKLRDKLELKAFANARLYYDMGLTDDYRAAVIALQNVLKEYPDTKYAEEIEFLTLKAQYIYASKSFFLKQESRFDDALDYYRSFASNFPNSKHMKEAESLRENSEKGIKTALSQVKDYNKAVAEQEVYIKEQKAKKEKENTQKDESKK</sequence>
<dbReference type="Pfam" id="PF13174">
    <property type="entry name" value="TPR_6"/>
    <property type="match status" value="1"/>
</dbReference>
<keyword evidence="3" id="KW-0998">Cell outer membrane</keyword>
<dbReference type="EMBL" id="CABWMV010000007">
    <property type="protein sequence ID" value="VXC72435.1"/>
    <property type="molecule type" value="Genomic_DNA"/>
</dbReference>
<evidence type="ECO:0000259" key="4">
    <source>
        <dbReference type="Pfam" id="PF13525"/>
    </source>
</evidence>
<dbReference type="Gene3D" id="1.25.40.10">
    <property type="entry name" value="Tetratricopeptide repeat domain"/>
    <property type="match status" value="1"/>
</dbReference>
<proteinExistence type="predicted"/>
<dbReference type="NCBIfam" id="TIGR03302">
    <property type="entry name" value="OM_YfiO"/>
    <property type="match status" value="1"/>
</dbReference>
<dbReference type="InterPro" id="IPR039565">
    <property type="entry name" value="BamD-like"/>
</dbReference>
<gene>
    <name evidence="5" type="ORF">NCTC11343_03187</name>
    <name evidence="6" type="ORF">SPHINGO8BC_150669</name>
</gene>
<name>A0A2X2J1N0_SPHMU</name>
<evidence type="ECO:0000256" key="3">
    <source>
        <dbReference type="ARBA" id="ARBA00023237"/>
    </source>
</evidence>
<dbReference type="AlphaFoldDB" id="A0A2X2J1N0"/>
<keyword evidence="1" id="KW-0732">Signal</keyword>
<reference evidence="5 7" key="1">
    <citation type="submission" date="2018-06" db="EMBL/GenBank/DDBJ databases">
        <authorList>
            <consortium name="Pathogen Informatics"/>
            <person name="Doyle S."/>
        </authorList>
    </citation>
    <scope>NUCLEOTIDE SEQUENCE [LARGE SCALE GENOMIC DNA]</scope>
    <source>
        <strain evidence="5 7">NCTC11343</strain>
    </source>
</reference>
<feature type="domain" description="Outer membrane lipoprotein BamD-like" evidence="4">
    <location>
        <begin position="37"/>
        <end position="210"/>
    </location>
</feature>
<dbReference type="RefSeq" id="WP_112375121.1">
    <property type="nucleotide sequence ID" value="NZ_CP068086.1"/>
</dbReference>
<evidence type="ECO:0000256" key="1">
    <source>
        <dbReference type="ARBA" id="ARBA00022729"/>
    </source>
</evidence>
<dbReference type="InterPro" id="IPR019734">
    <property type="entry name" value="TPR_rpt"/>
</dbReference>
<reference evidence="6 8" key="2">
    <citation type="submission" date="2019-10" db="EMBL/GenBank/DDBJ databases">
        <authorList>
            <person name="Karimi E."/>
        </authorList>
    </citation>
    <scope>NUCLEOTIDE SEQUENCE [LARGE SCALE GENOMIC DNA]</scope>
    <source>
        <strain evidence="6 8">Sphingobacterium sp. 8BC</strain>
    </source>
</reference>